<feature type="transmembrane region" description="Helical" evidence="1">
    <location>
        <begin position="247"/>
        <end position="267"/>
    </location>
</feature>
<proteinExistence type="predicted"/>
<evidence type="ECO:0000313" key="3">
    <source>
        <dbReference type="EMBL" id="EGD45670.1"/>
    </source>
</evidence>
<keyword evidence="1" id="KW-1133">Transmembrane helix</keyword>
<evidence type="ECO:0000256" key="1">
    <source>
        <dbReference type="SAM" id="Phobius"/>
    </source>
</evidence>
<evidence type="ECO:0000259" key="2">
    <source>
        <dbReference type="PROSITE" id="PS50006"/>
    </source>
</evidence>
<dbReference type="PROSITE" id="PS50006">
    <property type="entry name" value="FHA_DOMAIN"/>
    <property type="match status" value="1"/>
</dbReference>
<dbReference type="Gene3D" id="2.60.200.20">
    <property type="match status" value="1"/>
</dbReference>
<keyword evidence="1" id="KW-0812">Transmembrane</keyword>
<dbReference type="CDD" id="cd00060">
    <property type="entry name" value="FHA"/>
    <property type="match status" value="1"/>
</dbReference>
<dbReference type="AlphaFoldDB" id="F1TIU1"/>
<feature type="transmembrane region" description="Helical" evidence="1">
    <location>
        <begin position="279"/>
        <end position="299"/>
    </location>
</feature>
<dbReference type="Pfam" id="PF00498">
    <property type="entry name" value="FHA"/>
    <property type="match status" value="1"/>
</dbReference>
<dbReference type="SUPFAM" id="SSF49879">
    <property type="entry name" value="SMAD/FHA domain"/>
    <property type="match status" value="1"/>
</dbReference>
<feature type="domain" description="FHA" evidence="2">
    <location>
        <begin position="372"/>
        <end position="422"/>
    </location>
</feature>
<dbReference type="Proteomes" id="UP000003860">
    <property type="component" value="Unassembled WGS sequence"/>
</dbReference>
<reference evidence="3" key="2">
    <citation type="submission" date="2011-01" db="EMBL/GenBank/DDBJ databases">
        <title>The Non-contiguous Finished genome of Clostridium papyrosolvens.</title>
        <authorList>
            <person name="Lucas S."/>
            <person name="Copeland A."/>
            <person name="Lapidus A."/>
            <person name="Cheng J.-F."/>
            <person name="Goodwin L."/>
            <person name="Pitluck S."/>
            <person name="Misra M."/>
            <person name="Chertkov O."/>
            <person name="Detter J.C."/>
            <person name="Han C."/>
            <person name="Tapia R."/>
            <person name="Land M."/>
            <person name="Hauser L."/>
            <person name="Kyrpides N."/>
            <person name="Ivanova N."/>
            <person name="Pagani I."/>
            <person name="Mouttaki H."/>
            <person name="He Z."/>
            <person name="Zhou J."/>
            <person name="Hemme C.L."/>
            <person name="Woyke T."/>
        </authorList>
    </citation>
    <scope>NUCLEOTIDE SEQUENCE [LARGE SCALE GENOMIC DNA]</scope>
    <source>
        <strain evidence="3">DSM 2782</strain>
    </source>
</reference>
<keyword evidence="4" id="KW-1185">Reference proteome</keyword>
<dbReference type="Pfam" id="PF19909">
    <property type="entry name" value="DUF6382"/>
    <property type="match status" value="1"/>
</dbReference>
<dbReference type="InterPro" id="IPR045962">
    <property type="entry name" value="DUF6382"/>
</dbReference>
<reference evidence="3" key="1">
    <citation type="submission" date="2009-07" db="EMBL/GenBank/DDBJ databases">
        <authorList>
            <consortium name="US DOE Joint Genome Institute (JGI-PGF)"/>
            <person name="Lucas S."/>
            <person name="Copeland A."/>
            <person name="Lapidus A."/>
            <person name="Glavina del Rio T."/>
            <person name="Tice H."/>
            <person name="Bruce D."/>
            <person name="Goodwin L."/>
            <person name="Pitluck S."/>
            <person name="Larimer F."/>
            <person name="Land M.L."/>
            <person name="Mouttaki H."/>
            <person name="He Z."/>
            <person name="Zhou J."/>
            <person name="Hemme C.L."/>
        </authorList>
    </citation>
    <scope>NUCLEOTIDE SEQUENCE</scope>
    <source>
        <strain evidence="3">DSM 2782</strain>
    </source>
</reference>
<dbReference type="SMART" id="SM00240">
    <property type="entry name" value="FHA"/>
    <property type="match status" value="1"/>
</dbReference>
<gene>
    <name evidence="3" type="ORF">Cpap_0026</name>
</gene>
<organism evidence="3 4">
    <name type="scientific">Ruminiclostridium papyrosolvens DSM 2782</name>
    <dbReference type="NCBI Taxonomy" id="588581"/>
    <lineage>
        <taxon>Bacteria</taxon>
        <taxon>Bacillati</taxon>
        <taxon>Bacillota</taxon>
        <taxon>Clostridia</taxon>
        <taxon>Eubacteriales</taxon>
        <taxon>Oscillospiraceae</taxon>
        <taxon>Ruminiclostridium</taxon>
    </lineage>
</organism>
<dbReference type="RefSeq" id="WP_004622647.1">
    <property type="nucleotide sequence ID" value="NZ_ACXX02000023.1"/>
</dbReference>
<protein>
    <submittedName>
        <fullName evidence="3">Forkhead-associated protein</fullName>
    </submittedName>
</protein>
<keyword evidence="1" id="KW-0472">Membrane</keyword>
<dbReference type="eggNOG" id="COG1716">
    <property type="taxonomic scope" value="Bacteria"/>
</dbReference>
<dbReference type="STRING" id="588581.Cpap_0026"/>
<name>F1TIU1_9FIRM</name>
<comment type="caution">
    <text evidence="3">The sequence shown here is derived from an EMBL/GenBank/DDBJ whole genome shotgun (WGS) entry which is preliminary data.</text>
</comment>
<dbReference type="EMBL" id="ACXX02000023">
    <property type="protein sequence ID" value="EGD45670.1"/>
    <property type="molecule type" value="Genomic_DNA"/>
</dbReference>
<dbReference type="InterPro" id="IPR000253">
    <property type="entry name" value="FHA_dom"/>
</dbReference>
<accession>F1TIU1</accession>
<dbReference type="PANTHER" id="PTHR23308">
    <property type="entry name" value="NUCLEAR INHIBITOR OF PROTEIN PHOSPHATASE-1"/>
    <property type="match status" value="1"/>
</dbReference>
<evidence type="ECO:0000313" key="4">
    <source>
        <dbReference type="Proteomes" id="UP000003860"/>
    </source>
</evidence>
<dbReference type="InterPro" id="IPR050923">
    <property type="entry name" value="Cell_Proc_Reg/RNA_Proc"/>
</dbReference>
<dbReference type="InterPro" id="IPR008984">
    <property type="entry name" value="SMAD_FHA_dom_sf"/>
</dbReference>
<sequence>MLEENYDIQYENDSISNYLVLRLKRCRELIDYQVQMLLNNKIQGLLGFHVNYVGNQINCFYDITSKCTLVNIMNRKRYNRNEFLITMLMIAKSIIGIKNYLLNDNNIVLDENNIYVDPETMNLFFVYLPFENNTNDIKTFLLNIIIKLAKFQEEDCDNYIQKILENIKSEMFNLIRLKELLENLLGQDIKRNIPNTSPVITEKKTAEKSKPQIKRGEIKIPNLPSKESSGTNVDIKSKASLKVFNKISLTPIVLQPVVLVILIFVLSSKFVRMSENPKTTAIILALILIGIDILAIRILSEKKTESSEDYKPLKYITEKMREDDKKVQEMHNNKENCSGGETVILTQNRPHDTPYMQEREGEDIIKVDKNSILVGRMGSFVDHIIDNNAVGKVHAEILHEDDSYFIMDCSSRNGTYLNDDRIKPNTKVKVNNNDVIRFANKEFTFIIPF</sequence>
<dbReference type="OrthoDB" id="9783862at2"/>